<proteinExistence type="predicted"/>
<evidence type="ECO:0000313" key="1">
    <source>
        <dbReference type="EMBL" id="EMI17065.1"/>
    </source>
</evidence>
<accession>M5RCF6</accession>
<dbReference type="EMBL" id="ANOG01000868">
    <property type="protein sequence ID" value="EMI17065.1"/>
    <property type="molecule type" value="Genomic_DNA"/>
</dbReference>
<sequence length="51" mass="5589">MLCLESIDDESIARAGEYRIRCRIGSAESDRSMLDTVAPCENPPIEISAFG</sequence>
<organism evidence="1 2">
    <name type="scientific">Rhodopirellula maiorica SM1</name>
    <dbReference type="NCBI Taxonomy" id="1265738"/>
    <lineage>
        <taxon>Bacteria</taxon>
        <taxon>Pseudomonadati</taxon>
        <taxon>Planctomycetota</taxon>
        <taxon>Planctomycetia</taxon>
        <taxon>Pirellulales</taxon>
        <taxon>Pirellulaceae</taxon>
        <taxon>Novipirellula</taxon>
    </lineage>
</organism>
<name>M5RCF6_9BACT</name>
<reference evidence="1 2" key="1">
    <citation type="journal article" date="2013" name="Mar. Genomics">
        <title>Expression of sulfatases in Rhodopirellula baltica and the diversity of sulfatases in the genus Rhodopirellula.</title>
        <authorList>
            <person name="Wegner C.E."/>
            <person name="Richter-Heitmann T."/>
            <person name="Klindworth A."/>
            <person name="Klockow C."/>
            <person name="Richter M."/>
            <person name="Achstetter T."/>
            <person name="Glockner F.O."/>
            <person name="Harder J."/>
        </authorList>
    </citation>
    <scope>NUCLEOTIDE SEQUENCE [LARGE SCALE GENOMIC DNA]</scope>
    <source>
        <strain evidence="1 2">SM1</strain>
    </source>
</reference>
<dbReference type="AlphaFoldDB" id="M5RCF6"/>
<comment type="caution">
    <text evidence="1">The sequence shown here is derived from an EMBL/GenBank/DDBJ whole genome shotgun (WGS) entry which is preliminary data.</text>
</comment>
<dbReference type="Proteomes" id="UP000011991">
    <property type="component" value="Unassembled WGS sequence"/>
</dbReference>
<gene>
    <name evidence="1" type="ORF">RMSM_06010</name>
</gene>
<keyword evidence="2" id="KW-1185">Reference proteome</keyword>
<protein>
    <submittedName>
        <fullName evidence="1">Uncharacterized protein</fullName>
    </submittedName>
</protein>
<evidence type="ECO:0000313" key="2">
    <source>
        <dbReference type="Proteomes" id="UP000011991"/>
    </source>
</evidence>